<evidence type="ECO:0000256" key="1">
    <source>
        <dbReference type="ARBA" id="ARBA00022679"/>
    </source>
</evidence>
<dbReference type="GO" id="GO:0016740">
    <property type="term" value="F:transferase activity"/>
    <property type="evidence" value="ECO:0007669"/>
    <property type="project" value="UniProtKB-KW"/>
</dbReference>
<dbReference type="EMBL" id="MVGT01000732">
    <property type="protein sequence ID" value="OVA15851.1"/>
    <property type="molecule type" value="Genomic_DNA"/>
</dbReference>
<protein>
    <submittedName>
        <fullName evidence="2">Transferase</fullName>
    </submittedName>
</protein>
<dbReference type="Proteomes" id="UP000195402">
    <property type="component" value="Unassembled WGS sequence"/>
</dbReference>
<dbReference type="FunCoup" id="A0A200QZJ9">
    <property type="interactions" value="181"/>
</dbReference>
<dbReference type="InParanoid" id="A0A200QZJ9"/>
<accession>A0A200QZJ9</accession>
<dbReference type="PANTHER" id="PTHR31896">
    <property type="entry name" value="FAMILY REGULATORY PROTEIN, PUTATIVE (AFU_ORTHOLOGUE AFUA_3G14730)-RELATED"/>
    <property type="match status" value="1"/>
</dbReference>
<dbReference type="OMA" id="WDLALIT"/>
<evidence type="ECO:0000313" key="3">
    <source>
        <dbReference type="Proteomes" id="UP000195402"/>
    </source>
</evidence>
<gene>
    <name evidence="2" type="ORF">BVC80_1825g108</name>
</gene>
<dbReference type="OrthoDB" id="1862401at2759"/>
<dbReference type="InterPro" id="IPR023213">
    <property type="entry name" value="CAT-like_dom_sf"/>
</dbReference>
<evidence type="ECO:0000313" key="2">
    <source>
        <dbReference type="EMBL" id="OVA15851.1"/>
    </source>
</evidence>
<organism evidence="2 3">
    <name type="scientific">Macleaya cordata</name>
    <name type="common">Five-seeded plume-poppy</name>
    <name type="synonym">Bocconia cordata</name>
    <dbReference type="NCBI Taxonomy" id="56857"/>
    <lineage>
        <taxon>Eukaryota</taxon>
        <taxon>Viridiplantae</taxon>
        <taxon>Streptophyta</taxon>
        <taxon>Embryophyta</taxon>
        <taxon>Tracheophyta</taxon>
        <taxon>Spermatophyta</taxon>
        <taxon>Magnoliopsida</taxon>
        <taxon>Ranunculales</taxon>
        <taxon>Papaveraceae</taxon>
        <taxon>Papaveroideae</taxon>
        <taxon>Macleaya</taxon>
    </lineage>
</organism>
<dbReference type="InterPro" id="IPR051283">
    <property type="entry name" value="Sec_Metabolite_Acyltrans"/>
</dbReference>
<name>A0A200QZJ9_MACCD</name>
<reference evidence="2 3" key="1">
    <citation type="journal article" date="2017" name="Mol. Plant">
        <title>The Genome of Medicinal Plant Macleaya cordata Provides New Insights into Benzylisoquinoline Alkaloids Metabolism.</title>
        <authorList>
            <person name="Liu X."/>
            <person name="Liu Y."/>
            <person name="Huang P."/>
            <person name="Ma Y."/>
            <person name="Qing Z."/>
            <person name="Tang Q."/>
            <person name="Cao H."/>
            <person name="Cheng P."/>
            <person name="Zheng Y."/>
            <person name="Yuan Z."/>
            <person name="Zhou Y."/>
            <person name="Liu J."/>
            <person name="Tang Z."/>
            <person name="Zhuo Y."/>
            <person name="Zhang Y."/>
            <person name="Yu L."/>
            <person name="Huang J."/>
            <person name="Yang P."/>
            <person name="Peng Q."/>
            <person name="Zhang J."/>
            <person name="Jiang W."/>
            <person name="Zhang Z."/>
            <person name="Lin K."/>
            <person name="Ro D.K."/>
            <person name="Chen X."/>
            <person name="Xiong X."/>
            <person name="Shang Y."/>
            <person name="Huang S."/>
            <person name="Zeng J."/>
        </authorList>
    </citation>
    <scope>NUCLEOTIDE SEQUENCE [LARGE SCALE GENOMIC DNA]</scope>
    <source>
        <strain evidence="3">cv. BLH2017</strain>
        <tissue evidence="2">Root</tissue>
    </source>
</reference>
<comment type="caution">
    <text evidence="2">The sequence shown here is derived from an EMBL/GenBank/DDBJ whole genome shotgun (WGS) entry which is preliminary data.</text>
</comment>
<dbReference type="Gene3D" id="3.30.559.10">
    <property type="entry name" value="Chloramphenicol acetyltransferase-like domain"/>
    <property type="match status" value="2"/>
</dbReference>
<dbReference type="AlphaFoldDB" id="A0A200QZJ9"/>
<proteinExistence type="predicted"/>
<sequence length="456" mass="50993">MSYEEVRCVSISAVQPSSHNETTNKRIELNVWDLKTLPYLYMQRGLLFARHKSDEQSKQEETNIIITHLKTSLSYTLNHFFPLAGRLAVEKHDDDTISVYINCNSVGAEFIHAAADITIADILDPVYVPRIVTSLFSLNGVVNYEGRAQPLLSIQVTELIDGIFLGCSMNHTVCDGTSFWHFLNSWSEISRSGTNVILSPPIHERWFLNNTNCPIRLPFSHDELLGKGNTLLRFEVRIFHFKPENIARIKAKANSKSQTNNSISSLQALFAHIWVAVTRARRLDPNEETSFWLVIGNRARLNPPLPEAYFGNSIQFEVATTKAGELLEKGIGLGASLLNQVVMSQDEEAIRNSWDSWAEKPAFLFPDDNVVSPTYTLIAGESPRFNIYGNDFGWGRPIAMRGGLSTMFDGKISSVPGPTEGSIDIELCLSLETLKAMGNDTEFMEAVTVLTPFRSS</sequence>
<keyword evidence="3" id="KW-1185">Reference proteome</keyword>
<keyword evidence="1 2" id="KW-0808">Transferase</keyword>
<dbReference type="STRING" id="56857.A0A200QZJ9"/>
<dbReference type="Pfam" id="PF02458">
    <property type="entry name" value="Transferase"/>
    <property type="match status" value="1"/>
</dbReference>
<dbReference type="PANTHER" id="PTHR31896:SF43">
    <property type="entry name" value="PROTEIN ENHANCED PSEUDOMONAS SUSCEPTIBILITY 1"/>
    <property type="match status" value="1"/>
</dbReference>